<evidence type="ECO:0000256" key="1">
    <source>
        <dbReference type="ARBA" id="ARBA00004123"/>
    </source>
</evidence>
<evidence type="ECO:0000313" key="15">
    <source>
        <dbReference type="Proteomes" id="UP001487740"/>
    </source>
</evidence>
<feature type="compositionally biased region" description="Gly residues" evidence="10">
    <location>
        <begin position="508"/>
        <end position="523"/>
    </location>
</feature>
<keyword evidence="6 9" id="KW-0010">Activator</keyword>
<feature type="compositionally biased region" description="Gly residues" evidence="10">
    <location>
        <begin position="1283"/>
        <end position="1295"/>
    </location>
</feature>
<reference evidence="14 15" key="1">
    <citation type="submission" date="2023-03" db="EMBL/GenBank/DDBJ databases">
        <title>High-quality genome of Scylla paramamosain provides insights in environmental adaptation.</title>
        <authorList>
            <person name="Zhang L."/>
        </authorList>
    </citation>
    <scope>NUCLEOTIDE SEQUENCE [LARGE SCALE GENOMIC DNA]</scope>
    <source>
        <strain evidence="14">LZ_2023a</strain>
        <tissue evidence="14">Muscle</tissue>
    </source>
</reference>
<feature type="compositionally biased region" description="Basic and acidic residues" evidence="10">
    <location>
        <begin position="839"/>
        <end position="852"/>
    </location>
</feature>
<feature type="domain" description="Mediator complex subunit Med13 N-terminal" evidence="12">
    <location>
        <begin position="11"/>
        <end position="205"/>
    </location>
</feature>
<feature type="region of interest" description="Disordered" evidence="10">
    <location>
        <begin position="1618"/>
        <end position="1699"/>
    </location>
</feature>
<keyword evidence="4 9" id="KW-0678">Repressor</keyword>
<feature type="region of interest" description="Disordered" evidence="10">
    <location>
        <begin position="977"/>
        <end position="1000"/>
    </location>
</feature>
<feature type="compositionally biased region" description="Polar residues" evidence="10">
    <location>
        <begin position="853"/>
        <end position="863"/>
    </location>
</feature>
<feature type="compositionally biased region" description="Gly residues" evidence="10">
    <location>
        <begin position="1306"/>
        <end position="1317"/>
    </location>
</feature>
<dbReference type="Pfam" id="PF11597">
    <property type="entry name" value="Med13_N"/>
    <property type="match status" value="1"/>
</dbReference>
<organism evidence="14 15">
    <name type="scientific">Scylla paramamosain</name>
    <name type="common">Mud crab</name>
    <dbReference type="NCBI Taxonomy" id="85552"/>
    <lineage>
        <taxon>Eukaryota</taxon>
        <taxon>Metazoa</taxon>
        <taxon>Ecdysozoa</taxon>
        <taxon>Arthropoda</taxon>
        <taxon>Crustacea</taxon>
        <taxon>Multicrustacea</taxon>
        <taxon>Malacostraca</taxon>
        <taxon>Eumalacostraca</taxon>
        <taxon>Eucarida</taxon>
        <taxon>Decapoda</taxon>
        <taxon>Pleocyemata</taxon>
        <taxon>Brachyura</taxon>
        <taxon>Eubrachyura</taxon>
        <taxon>Portunoidea</taxon>
        <taxon>Portunidae</taxon>
        <taxon>Portuninae</taxon>
        <taxon>Scylla</taxon>
    </lineage>
</organism>
<evidence type="ECO:0000256" key="5">
    <source>
        <dbReference type="ARBA" id="ARBA00023015"/>
    </source>
</evidence>
<gene>
    <name evidence="14" type="ORF">O3P69_017468</name>
</gene>
<dbReference type="Proteomes" id="UP001487740">
    <property type="component" value="Unassembled WGS sequence"/>
</dbReference>
<dbReference type="InterPro" id="IPR041285">
    <property type="entry name" value="MID_MedPIWI"/>
</dbReference>
<evidence type="ECO:0000259" key="11">
    <source>
        <dbReference type="Pfam" id="PF06333"/>
    </source>
</evidence>
<dbReference type="GO" id="GO:0016592">
    <property type="term" value="C:mediator complex"/>
    <property type="evidence" value="ECO:0007669"/>
    <property type="project" value="InterPro"/>
</dbReference>
<feature type="region of interest" description="Disordered" evidence="10">
    <location>
        <begin position="90"/>
        <end position="109"/>
    </location>
</feature>
<dbReference type="EMBL" id="JARAKH010000023">
    <property type="protein sequence ID" value="KAK8391867.1"/>
    <property type="molecule type" value="Genomic_DNA"/>
</dbReference>
<feature type="compositionally biased region" description="Low complexity" evidence="10">
    <location>
        <begin position="1638"/>
        <end position="1686"/>
    </location>
</feature>
<keyword evidence="8 9" id="KW-0539">Nucleus</keyword>
<feature type="region of interest" description="Disordered" evidence="10">
    <location>
        <begin position="1268"/>
        <end position="1318"/>
    </location>
</feature>
<keyword evidence="15" id="KW-1185">Reference proteome</keyword>
<comment type="function">
    <text evidence="9">Component of the Mediator complex, a coactivator involved in regulated transcription of nearly all RNA polymerase II-dependent genes. Mediator functions as a bridge to convey information from gene-specific regulatory proteins to the basal RNA polymerase II transcription machinery. Mediator is recruited to promoters by direct interactions with regulatory proteins and serves as a scaffold for the assembly of a functional preinitiation complex with RNA polymerase II and the general transcription factors.</text>
</comment>
<feature type="compositionally biased region" description="Low complexity" evidence="10">
    <location>
        <begin position="927"/>
        <end position="943"/>
    </location>
</feature>
<keyword evidence="7 9" id="KW-0804">Transcription</keyword>
<proteinExistence type="inferred from homology"/>
<feature type="region of interest" description="Disordered" evidence="10">
    <location>
        <begin position="1051"/>
        <end position="1129"/>
    </location>
</feature>
<keyword evidence="5 9" id="KW-0805">Transcription regulation</keyword>
<feature type="region of interest" description="Disordered" evidence="10">
    <location>
        <begin position="2087"/>
        <end position="2130"/>
    </location>
</feature>
<dbReference type="InterPro" id="IPR021643">
    <property type="entry name" value="Mediator_Med13_N"/>
</dbReference>
<feature type="compositionally biased region" description="Basic and acidic residues" evidence="10">
    <location>
        <begin position="956"/>
        <end position="965"/>
    </location>
</feature>
<feature type="compositionally biased region" description="Gly residues" evidence="10">
    <location>
        <begin position="646"/>
        <end position="711"/>
    </location>
</feature>
<evidence type="ECO:0000259" key="13">
    <source>
        <dbReference type="Pfam" id="PF18296"/>
    </source>
</evidence>
<evidence type="ECO:0000313" key="14">
    <source>
        <dbReference type="EMBL" id="KAK8391867.1"/>
    </source>
</evidence>
<feature type="compositionally biased region" description="Polar residues" evidence="10">
    <location>
        <begin position="615"/>
        <end position="624"/>
    </location>
</feature>
<feature type="region of interest" description="Disordered" evidence="10">
    <location>
        <begin position="807"/>
        <end position="965"/>
    </location>
</feature>
<feature type="domain" description="MID" evidence="13">
    <location>
        <begin position="1510"/>
        <end position="1784"/>
    </location>
</feature>
<dbReference type="Pfam" id="PF18296">
    <property type="entry name" value="MID_MedPIWI"/>
    <property type="match status" value="1"/>
</dbReference>
<evidence type="ECO:0000256" key="6">
    <source>
        <dbReference type="ARBA" id="ARBA00023159"/>
    </source>
</evidence>
<dbReference type="InterPro" id="IPR009401">
    <property type="entry name" value="Med13_C"/>
</dbReference>
<dbReference type="PANTHER" id="PTHR48249">
    <property type="entry name" value="MEDIATOR OF RNA POLYMERASE II TRANSCRIPTION SUBUNIT 13"/>
    <property type="match status" value="1"/>
</dbReference>
<evidence type="ECO:0000256" key="10">
    <source>
        <dbReference type="SAM" id="MobiDB-lite"/>
    </source>
</evidence>
<comment type="subunit">
    <text evidence="9">Component of the Mediator complex.</text>
</comment>
<name>A0AAW0TZ44_SCYPA</name>
<feature type="compositionally biased region" description="Acidic residues" evidence="10">
    <location>
        <begin position="888"/>
        <end position="899"/>
    </location>
</feature>
<evidence type="ECO:0000256" key="9">
    <source>
        <dbReference type="RuleBase" id="RU364134"/>
    </source>
</evidence>
<feature type="compositionally biased region" description="Low complexity" evidence="10">
    <location>
        <begin position="1296"/>
        <end position="1305"/>
    </location>
</feature>
<feature type="compositionally biased region" description="Gly residues" evidence="10">
    <location>
        <begin position="1099"/>
        <end position="1112"/>
    </location>
</feature>
<sequence>MSTNSQTNGASLEDCHTNFFALTDLCGIKWRVYMWDNPGGSCYATGGGGGGGGGGVPADPLEDPVLMSYSRMIAADVLCVWRKTWRGPQDTPSSPHMSQHQHHHAQHQLRHSLRHSPKELWVFWYGDEPDLTNLLAPELLRCEEERGAWDWESGLSYECRTLLFKALHNLIERCLLTRDFVRLGRWFVQPYEGPEGVPGSSSTHLSFSLSFLCPRREHRQSNHGVPVILAPYGLSGTLTGVSYRHSDPSVQKLLDEWRQFFPVETKAPPNESLEPPLPAAVEVIVGGHKMRYPTCYVLVTDLDDYLMAGRGNTTVVNVGQAAQGSLKGGLTSEASSEASETTNLPVHNSPFMASTHTLLASEYIGCGGRGLGWSRGMCERVWQDVVHSPGQQPPPQHDGLTPEAIPAEIAGHWEFSDPATKISCSCAKCRRGRVSNKGCSSSKGRGGKLGGGGGSGRLRGGGCSLAGCIPFHKRPPATPLAEADQCGMPAIEDSELLQATARLSGAGTPSGGSGGGGFGGYKSGGVTTPGSVPSLRLTGVSDGPPPSVDSPASITPSPLPTPHSQPSVPHHDPTMPTLSPHPPPSNTSVGDPPTPAPPDSVDVKPSVSDLIGPKSVSSPNTQGLSPLVGGDRSNGVESNETPSSIGGSGSSNSSGGGGSGGGSNSSGSGGGSGGSGSGGGSGGGGGGGSGSSSGSSSGSGGGASGGGGGGSNSTSSSNSTGSGGPPRGLKRPSLPGTDYHSLLEQEKPSTVLYDYTKLNAWLHHPVKRFKPAEPKVEEPLWPPYRPAHIQEKMEPYRQEVGQEVPEMNGLPLKHPCSIKRPDDPYDFEDDLGSGATLETYKRKDGLDKEEAKTPSSEQSTQDPHSPCQPKKTTGNLYTAAGLQPSYADLEDMFDSDSPVDDGTFPDHTPPGSNKPSGGPEDTAAVLSNKSGGAGSNKSSVNASLVELTKMFPTPPSHEHNPDHDPVLEDAISIKTERVEEPRLSQVQEPSGHPSREEQPLVPAVYQPPTVSMFVGSTKYAPLTNLPSQEHKMAVSIPEDWLYKPSWQFPVSEKPHSTAPPIVHVGPHSGAPSSSTPTSHSQKAGVSPISPMPPSLGGSTSDGGPGSQRGPGSVGPASAGPPINYELTSPASNQSSYLSKALPSVEAAGPTLGMSQVPEATSLIVNIALQDSSINLFRDHNFDSCTMCVCNNNQRIVGNIRGNDGALYLPPTQLSVEEESISCNCGFSAVVNRRLAFQAGLFYEDEVDLTGLHDALANECKKQSLHLLTDNNNKGTENSDREGGATGGTGTGGTGTGATASAAVSGAGTGPGSGGGTGTLDQLPQSLFRLLQSQCLVTLSTPSSVLYRSTTVYQNTRRDILLNIVDYKDGNEIAYLAVEQSRGGGLSGITEGESGPAGIRLQCMHKWCYYQFNGPRCSRDIVRCMKALQPHLQEAIQKKGRRLNWEPVFSVDGPLTWRQFHRMAVRGTEDMAEPLPIPMLLAGHDRDWLSVAPQSLRHWEKLLLEPYSQQRNVAYVVVAPDNEFILSHVRTFFKELSSIYELCRLGRHSPIQRVLRNGIMRISKTAASKVANEPLEEWFSLLGDSHMSTKLKVYAQVCRHWLAPHLATLNMDKSLFETHGSSKATERQAPSPMPPPSSENAATPNPSTTPTQTQEPDTATYSSSNTTSSSATPSSQSSSTVLGSGASLNEPDEDDSPPPAILVYLVDPFNVGEDHPDMHRLVTLGLLRCYEHMLEGLPESMQNNVYLQIISLESILELASDSHDRSRHIDQLKSLAFSVFMQCRRTLTHNASVKSLTGFGPAAVYDAFLKPKEASLAAEEKRLAPYHIFSPAYILAPIKESRGTYREAQEALGVPREKSTILNCTYCLSEDQRWLLATATDDLGEILETVTISIEIPNRTRRKKASARRIGLKKLMDWILSVMSIGVHPWRLIVGRLGRMGHGELKGWSSLLSRKSLIQASKNLKEMCKQCAYLFPGDAPCILSACLVSIEADSSFRMMPDMFTPDERFGQNSQNCNLSTPEDLTCTHILVFPTSAKTQSAQKMFQDEQTFDENADLLLDNDVENDIDVVMDGMPMGLSINELLMLDTGPNQDDQLEDGGGHRDSLSQPSSPIMGAGGRTSPSQFSGQARSNGVVLVDPQEDGRGSVLQQPLALGYYVSTASTGRLPRWFWSACPHLEGSCPVFLKSALHLHSPGITQSEEFVHNTNNKVHPLDSSYTTDVLRYVLEGYNGLSWLVLDPAKQDRRSCLPLHMQVLAHLYNIMAALV</sequence>
<comment type="similarity">
    <text evidence="2 9">Belongs to the Mediator complex subunit 13 family.</text>
</comment>
<feature type="region of interest" description="Disordered" evidence="10">
    <location>
        <begin position="436"/>
        <end position="455"/>
    </location>
</feature>
<evidence type="ECO:0000259" key="12">
    <source>
        <dbReference type="Pfam" id="PF11597"/>
    </source>
</evidence>
<feature type="compositionally biased region" description="Basic residues" evidence="10">
    <location>
        <begin position="99"/>
        <end position="109"/>
    </location>
</feature>
<dbReference type="InterPro" id="IPR051139">
    <property type="entry name" value="Mediator_complx_sub13"/>
</dbReference>
<protein>
    <recommendedName>
        <fullName evidence="3 9">Mediator of RNA polymerase II transcription subunit 13</fullName>
    </recommendedName>
</protein>
<accession>A0AAW0TZ44</accession>
<evidence type="ECO:0000256" key="8">
    <source>
        <dbReference type="ARBA" id="ARBA00023242"/>
    </source>
</evidence>
<comment type="subcellular location">
    <subcellularLocation>
        <location evidence="1 9">Nucleus</location>
    </subcellularLocation>
</comment>
<feature type="compositionally biased region" description="Polar residues" evidence="10">
    <location>
        <begin position="1070"/>
        <end position="1083"/>
    </location>
</feature>
<dbReference type="GO" id="GO:0045944">
    <property type="term" value="P:positive regulation of transcription by RNA polymerase II"/>
    <property type="evidence" value="ECO:0007669"/>
    <property type="project" value="TreeGrafter"/>
</dbReference>
<evidence type="ECO:0000256" key="7">
    <source>
        <dbReference type="ARBA" id="ARBA00023163"/>
    </source>
</evidence>
<feature type="region of interest" description="Disordered" evidence="10">
    <location>
        <begin position="503"/>
        <end position="746"/>
    </location>
</feature>
<feature type="compositionally biased region" description="Polar residues" evidence="10">
    <location>
        <begin position="2119"/>
        <end position="2130"/>
    </location>
</feature>
<dbReference type="Pfam" id="PF06333">
    <property type="entry name" value="Med13_C"/>
    <property type="match status" value="1"/>
</dbReference>
<evidence type="ECO:0000256" key="3">
    <source>
        <dbReference type="ARBA" id="ARBA00019618"/>
    </source>
</evidence>
<dbReference type="GO" id="GO:0003713">
    <property type="term" value="F:transcription coactivator activity"/>
    <property type="evidence" value="ECO:0007669"/>
    <property type="project" value="TreeGrafter"/>
</dbReference>
<comment type="caution">
    <text evidence="14">The sequence shown here is derived from an EMBL/GenBank/DDBJ whole genome shotgun (WGS) entry which is preliminary data.</text>
</comment>
<evidence type="ECO:0000256" key="4">
    <source>
        <dbReference type="ARBA" id="ARBA00022491"/>
    </source>
</evidence>
<dbReference type="PANTHER" id="PTHR48249:SF3">
    <property type="entry name" value="MEDIATOR OF RNA POLYMERASE II TRANSCRIPTION SUBUNIT 13"/>
    <property type="match status" value="1"/>
</dbReference>
<evidence type="ECO:0000256" key="2">
    <source>
        <dbReference type="ARBA" id="ARBA00009354"/>
    </source>
</evidence>
<feature type="domain" description="Mediator complex subunit Med13 C-terminal" evidence="11">
    <location>
        <begin position="1829"/>
        <end position="2254"/>
    </location>
</feature>